<protein>
    <submittedName>
        <fullName evidence="4">WW domain-containing protein</fullName>
    </submittedName>
</protein>
<dbReference type="SUPFAM" id="SSF51045">
    <property type="entry name" value="WW domain"/>
    <property type="match status" value="2"/>
</dbReference>
<dbReference type="InterPro" id="IPR036020">
    <property type="entry name" value="WW_dom_sf"/>
</dbReference>
<evidence type="ECO:0000313" key="3">
    <source>
        <dbReference type="Proteomes" id="UP000887540"/>
    </source>
</evidence>
<dbReference type="GO" id="GO:0060090">
    <property type="term" value="F:molecular adaptor activity"/>
    <property type="evidence" value="ECO:0007669"/>
    <property type="project" value="InterPro"/>
</dbReference>
<name>A0A914DD73_9BILA</name>
<dbReference type="Gene3D" id="2.20.70.10">
    <property type="match status" value="2"/>
</dbReference>
<dbReference type="SMART" id="SM00456">
    <property type="entry name" value="WW"/>
    <property type="match status" value="2"/>
</dbReference>
<dbReference type="PANTHER" id="PTHR47522">
    <property type="entry name" value="SALVADOR FAMILY WW DOMAIN-CONTAINING PROTEIN 1"/>
    <property type="match status" value="1"/>
</dbReference>
<feature type="compositionally biased region" description="Polar residues" evidence="1">
    <location>
        <begin position="34"/>
        <end position="66"/>
    </location>
</feature>
<dbReference type="Pfam" id="PF00397">
    <property type="entry name" value="WW"/>
    <property type="match status" value="2"/>
</dbReference>
<feature type="compositionally biased region" description="Basic residues" evidence="1">
    <location>
        <begin position="1"/>
        <end position="10"/>
    </location>
</feature>
<proteinExistence type="predicted"/>
<evidence type="ECO:0000259" key="2">
    <source>
        <dbReference type="PROSITE" id="PS50020"/>
    </source>
</evidence>
<feature type="region of interest" description="Disordered" evidence="1">
    <location>
        <begin position="1"/>
        <end position="66"/>
    </location>
</feature>
<evidence type="ECO:0000313" key="4">
    <source>
        <dbReference type="WBParaSite" id="ACRNAN_scaffold2376.g25654.t1"/>
    </source>
</evidence>
<dbReference type="InterPro" id="IPR001202">
    <property type="entry name" value="WW_dom"/>
</dbReference>
<reference evidence="4" key="1">
    <citation type="submission" date="2022-11" db="UniProtKB">
        <authorList>
            <consortium name="WormBaseParasite"/>
        </authorList>
    </citation>
    <scope>IDENTIFICATION</scope>
</reference>
<dbReference type="PROSITE" id="PS01159">
    <property type="entry name" value="WW_DOMAIN_1"/>
    <property type="match status" value="1"/>
</dbReference>
<sequence>MFLNKRRRKPAPPFLEGTFGTYVRRESPPRIPRSTPTVKPSQSTKSITQNVSKTASTSNIDSSNTNLDQHQLTTHSLGTQPRVQQQQQHQKSLRPTHPLSSHSFSDPSKSAYVQKKVQQLTTSLSIGNFDQYGEDPNHGFELLQHQEIPKRAISGGSLQSISGRMPGSSILDDSISVGTPESELPLPRNWGVEVTQDGFRYYVDHNNQRTHWIHPLAMENLPPGWTKIFDTNHGVVYYNEIEKRSQFEHPGLATPLPNLATIRESSSLQSLVDEEPPNEVEDLNIIKEEIPSWLQMYSMA</sequence>
<dbReference type="GO" id="GO:0043065">
    <property type="term" value="P:positive regulation of apoptotic process"/>
    <property type="evidence" value="ECO:0007669"/>
    <property type="project" value="TreeGrafter"/>
</dbReference>
<dbReference type="Proteomes" id="UP000887540">
    <property type="component" value="Unplaced"/>
</dbReference>
<dbReference type="GO" id="GO:0035329">
    <property type="term" value="P:hippo signaling"/>
    <property type="evidence" value="ECO:0007669"/>
    <property type="project" value="InterPro"/>
</dbReference>
<accession>A0A914DD73</accession>
<keyword evidence="3" id="KW-1185">Reference proteome</keyword>
<dbReference type="GO" id="GO:0005829">
    <property type="term" value="C:cytosol"/>
    <property type="evidence" value="ECO:0007669"/>
    <property type="project" value="TreeGrafter"/>
</dbReference>
<dbReference type="PROSITE" id="PS50020">
    <property type="entry name" value="WW_DOMAIN_2"/>
    <property type="match status" value="2"/>
</dbReference>
<dbReference type="WBParaSite" id="ACRNAN_scaffold2376.g25654.t1">
    <property type="protein sequence ID" value="ACRNAN_scaffold2376.g25654.t1"/>
    <property type="gene ID" value="ACRNAN_scaffold2376.g25654"/>
</dbReference>
<feature type="domain" description="WW" evidence="2">
    <location>
        <begin position="184"/>
        <end position="217"/>
    </location>
</feature>
<dbReference type="InterPro" id="IPR030030">
    <property type="entry name" value="Sav"/>
</dbReference>
<dbReference type="PANTHER" id="PTHR47522:SF2">
    <property type="entry name" value="PROTEIN SALVADOR HOMOLOG 1"/>
    <property type="match status" value="1"/>
</dbReference>
<evidence type="ECO:0000256" key="1">
    <source>
        <dbReference type="SAM" id="MobiDB-lite"/>
    </source>
</evidence>
<dbReference type="CDD" id="cd00201">
    <property type="entry name" value="WW"/>
    <property type="match status" value="2"/>
</dbReference>
<dbReference type="GO" id="GO:0008285">
    <property type="term" value="P:negative regulation of cell population proliferation"/>
    <property type="evidence" value="ECO:0007669"/>
    <property type="project" value="TreeGrafter"/>
</dbReference>
<dbReference type="GO" id="GO:0006915">
    <property type="term" value="P:apoptotic process"/>
    <property type="evidence" value="ECO:0007669"/>
    <property type="project" value="InterPro"/>
</dbReference>
<dbReference type="AlphaFoldDB" id="A0A914DD73"/>
<feature type="domain" description="WW" evidence="2">
    <location>
        <begin position="219"/>
        <end position="252"/>
    </location>
</feature>
<organism evidence="3 4">
    <name type="scientific">Acrobeloides nanus</name>
    <dbReference type="NCBI Taxonomy" id="290746"/>
    <lineage>
        <taxon>Eukaryota</taxon>
        <taxon>Metazoa</taxon>
        <taxon>Ecdysozoa</taxon>
        <taxon>Nematoda</taxon>
        <taxon>Chromadorea</taxon>
        <taxon>Rhabditida</taxon>
        <taxon>Tylenchina</taxon>
        <taxon>Cephalobomorpha</taxon>
        <taxon>Cephaloboidea</taxon>
        <taxon>Cephalobidae</taxon>
        <taxon>Acrobeloides</taxon>
    </lineage>
</organism>
<feature type="region of interest" description="Disordered" evidence="1">
    <location>
        <begin position="78"/>
        <end position="113"/>
    </location>
</feature>
<feature type="compositionally biased region" description="Polar residues" evidence="1">
    <location>
        <begin position="98"/>
        <end position="108"/>
    </location>
</feature>